<feature type="domain" description="Band 7" evidence="7">
    <location>
        <begin position="25"/>
        <end position="225"/>
    </location>
</feature>
<proteinExistence type="inferred from homology"/>
<keyword evidence="4" id="KW-1133">Transmembrane helix</keyword>
<dbReference type="AlphaFoldDB" id="A0A975ICU2"/>
<evidence type="ECO:0000256" key="2">
    <source>
        <dbReference type="ARBA" id="ARBA00007862"/>
    </source>
</evidence>
<dbReference type="RefSeq" id="WP_210116984.1">
    <property type="nucleotide sequence ID" value="NZ_CP054257.1"/>
</dbReference>
<name>A0A975ICU2_9SPIR</name>
<comment type="function">
    <text evidence="6">HflC and HflK could regulate a protease.</text>
</comment>
<evidence type="ECO:0000256" key="6">
    <source>
        <dbReference type="PIRNR" id="PIRNR005651"/>
    </source>
</evidence>
<accession>A0A975ICU2</accession>
<dbReference type="PANTHER" id="PTHR42911:SF1">
    <property type="entry name" value="MODULATOR OF FTSH PROTEASE HFLC"/>
    <property type="match status" value="1"/>
</dbReference>
<evidence type="ECO:0000313" key="8">
    <source>
        <dbReference type="EMBL" id="QTQ12270.1"/>
    </source>
</evidence>
<reference evidence="8" key="2">
    <citation type="journal article" date="2021" name="Microbiol. Resour. Announc.">
        <title>Complete Genome Sequences of Three Human Oral Treponema parvum Isolates.</title>
        <authorList>
            <person name="Zeng H."/>
            <person name="Watt R.M."/>
        </authorList>
    </citation>
    <scope>NUCLEOTIDE SEQUENCE</scope>
    <source>
        <strain evidence="8">ATCC 700773</strain>
    </source>
</reference>
<reference evidence="8" key="1">
    <citation type="submission" date="2020-05" db="EMBL/GenBank/DDBJ databases">
        <authorList>
            <person name="Zeng H."/>
            <person name="Chan Y.K."/>
            <person name="Watt R.M."/>
        </authorList>
    </citation>
    <scope>NUCLEOTIDE SEQUENCE</scope>
    <source>
        <strain evidence="8">ATCC 700773</strain>
    </source>
</reference>
<dbReference type="Gene3D" id="3.30.479.30">
    <property type="entry name" value="Band 7 domain"/>
    <property type="match status" value="1"/>
</dbReference>
<evidence type="ECO:0000313" key="9">
    <source>
        <dbReference type="Proteomes" id="UP000671995"/>
    </source>
</evidence>
<keyword evidence="8" id="KW-0645">Protease</keyword>
<organism evidence="8 9">
    <name type="scientific">Treponema parvum</name>
    <dbReference type="NCBI Taxonomy" id="138851"/>
    <lineage>
        <taxon>Bacteria</taxon>
        <taxon>Pseudomonadati</taxon>
        <taxon>Spirochaetota</taxon>
        <taxon>Spirochaetia</taxon>
        <taxon>Spirochaetales</taxon>
        <taxon>Treponemataceae</taxon>
        <taxon>Treponema</taxon>
    </lineage>
</organism>
<evidence type="ECO:0000256" key="4">
    <source>
        <dbReference type="ARBA" id="ARBA00022989"/>
    </source>
</evidence>
<dbReference type="CDD" id="cd03405">
    <property type="entry name" value="SPFH_HflC"/>
    <property type="match status" value="1"/>
</dbReference>
<dbReference type="GO" id="GO:0016020">
    <property type="term" value="C:membrane"/>
    <property type="evidence" value="ECO:0007669"/>
    <property type="project" value="UniProtKB-SubCell"/>
</dbReference>
<sequence>MKKIKTAYKILIGFAVLVLLILKTGPVFIVNEGEQVVVTRFGQIVKTYTEAGLHVKMPVIDTVVTYPKLILSLDGDSQRIPTKENQFIIVDTTSRWKITEPDKFYRSFKTLEAAYNRLSDIIDSSTRTVITQNRLSEIVRSSNIINEKPNGYDKTENAQEIAEIESLVNVSTVNESVLRGRNDLCLQMTEEANKSLLEYGINLLDIVPRQIKYSNELTESVYNRMIKERNQVAQAYRSLGEGKKAEWLGRLENEKRRIRSEAYRKSEETKGKADAEAARIYTESYSKDPEFYEFWKSMESYKNTMKNFDATYSTDMEYFKYLYAPNGRR</sequence>
<dbReference type="GO" id="GO:0006508">
    <property type="term" value="P:proteolysis"/>
    <property type="evidence" value="ECO:0007669"/>
    <property type="project" value="UniProtKB-KW"/>
</dbReference>
<comment type="subcellular location">
    <subcellularLocation>
        <location evidence="1">Membrane</location>
        <topology evidence="1">Single-pass membrane protein</topology>
    </subcellularLocation>
</comment>
<dbReference type="SMART" id="SM00244">
    <property type="entry name" value="PHB"/>
    <property type="match status" value="1"/>
</dbReference>
<keyword evidence="3" id="KW-0812">Transmembrane</keyword>
<evidence type="ECO:0000256" key="3">
    <source>
        <dbReference type="ARBA" id="ARBA00022692"/>
    </source>
</evidence>
<gene>
    <name evidence="8" type="primary">hflC</name>
    <name evidence="8" type="ORF">HRI96_08710</name>
</gene>
<dbReference type="InterPro" id="IPR010200">
    <property type="entry name" value="HflC"/>
</dbReference>
<dbReference type="InterPro" id="IPR001107">
    <property type="entry name" value="Band_7"/>
</dbReference>
<dbReference type="Pfam" id="PF01145">
    <property type="entry name" value="Band_7"/>
    <property type="match status" value="1"/>
</dbReference>
<dbReference type="NCBIfam" id="TIGR01932">
    <property type="entry name" value="hflC"/>
    <property type="match status" value="1"/>
</dbReference>
<dbReference type="Proteomes" id="UP000671995">
    <property type="component" value="Chromosome"/>
</dbReference>
<keyword evidence="5" id="KW-0472">Membrane</keyword>
<evidence type="ECO:0000259" key="7">
    <source>
        <dbReference type="SMART" id="SM00244"/>
    </source>
</evidence>
<dbReference type="InterPro" id="IPR036013">
    <property type="entry name" value="Band_7/SPFH_dom_sf"/>
</dbReference>
<comment type="similarity">
    <text evidence="2 6">Belongs to the band 7/mec-2 family. HflC subfamily.</text>
</comment>
<dbReference type="GO" id="GO:0008233">
    <property type="term" value="F:peptidase activity"/>
    <property type="evidence" value="ECO:0007669"/>
    <property type="project" value="UniProtKB-KW"/>
</dbReference>
<evidence type="ECO:0000256" key="1">
    <source>
        <dbReference type="ARBA" id="ARBA00004167"/>
    </source>
</evidence>
<dbReference type="EMBL" id="CP054257">
    <property type="protein sequence ID" value="QTQ12270.1"/>
    <property type="molecule type" value="Genomic_DNA"/>
</dbReference>
<dbReference type="PIRSF" id="PIRSF005651">
    <property type="entry name" value="HflC"/>
    <property type="match status" value="1"/>
</dbReference>
<dbReference type="SUPFAM" id="SSF117892">
    <property type="entry name" value="Band 7/SPFH domain"/>
    <property type="match status" value="1"/>
</dbReference>
<dbReference type="PANTHER" id="PTHR42911">
    <property type="entry name" value="MODULATOR OF FTSH PROTEASE HFLC"/>
    <property type="match status" value="1"/>
</dbReference>
<evidence type="ECO:0000256" key="5">
    <source>
        <dbReference type="ARBA" id="ARBA00023136"/>
    </source>
</evidence>
<keyword evidence="8" id="KW-0378">Hydrolase</keyword>
<protein>
    <recommendedName>
        <fullName evidence="6">Protein HflC</fullName>
    </recommendedName>
</protein>